<protein>
    <submittedName>
        <fullName evidence="1">Metalloprotease</fullName>
        <ecNumber evidence="1">3.4.24.56</ecNumber>
    </submittedName>
</protein>
<evidence type="ECO:0000313" key="1">
    <source>
        <dbReference type="EMBL" id="KAJ2899967.1"/>
    </source>
</evidence>
<accession>A0ACC1M9E3</accession>
<keyword evidence="1" id="KW-0482">Metalloprotease</keyword>
<evidence type="ECO:0000313" key="2">
    <source>
        <dbReference type="Proteomes" id="UP001139981"/>
    </source>
</evidence>
<gene>
    <name evidence="1" type="primary">STE23_4</name>
    <name evidence="1" type="ORF">IWW38_000765</name>
</gene>
<dbReference type="Proteomes" id="UP001139981">
    <property type="component" value="Unassembled WGS sequence"/>
</dbReference>
<name>A0ACC1M9E3_9FUNG</name>
<proteinExistence type="predicted"/>
<dbReference type="EC" id="3.4.24.56" evidence="1"/>
<comment type="caution">
    <text evidence="1">The sequence shown here is derived from an EMBL/GenBank/DDBJ whole genome shotgun (WGS) entry which is preliminary data.</text>
</comment>
<keyword evidence="1" id="KW-0645">Protease</keyword>
<organism evidence="1 2">
    <name type="scientific">Coemansia aciculifera</name>
    <dbReference type="NCBI Taxonomy" id="417176"/>
    <lineage>
        <taxon>Eukaryota</taxon>
        <taxon>Fungi</taxon>
        <taxon>Fungi incertae sedis</taxon>
        <taxon>Zoopagomycota</taxon>
        <taxon>Kickxellomycotina</taxon>
        <taxon>Kickxellomycetes</taxon>
        <taxon>Kickxellales</taxon>
        <taxon>Kickxellaceae</taxon>
        <taxon>Coemansia</taxon>
    </lineage>
</organism>
<keyword evidence="1" id="KW-0378">Hydrolase</keyword>
<dbReference type="EMBL" id="JANBVB010000014">
    <property type="protein sequence ID" value="KAJ2899967.1"/>
    <property type="molecule type" value="Genomic_DNA"/>
</dbReference>
<reference evidence="1" key="1">
    <citation type="submission" date="2022-07" db="EMBL/GenBank/DDBJ databases">
        <title>Phylogenomic reconstructions and comparative analyses of Kickxellomycotina fungi.</title>
        <authorList>
            <person name="Reynolds N.K."/>
            <person name="Stajich J.E."/>
            <person name="Barry K."/>
            <person name="Grigoriev I.V."/>
            <person name="Crous P."/>
            <person name="Smith M.E."/>
        </authorList>
    </citation>
    <scope>NUCLEOTIDE SEQUENCE</scope>
    <source>
        <strain evidence="1">CBS 190363</strain>
    </source>
</reference>
<keyword evidence="2" id="KW-1185">Reference proteome</keyword>
<sequence length="112" mass="12444">MNFCKNYPLPDWTCEFEQRKTSISQLPYEEYTGSLEKSASDTNSYKLIRLPNNLVVMCVQDAETETAAAALSVDVGANMDPAELKGLAHFLEHMLFMASTTPTVACRLFSIA</sequence>